<keyword evidence="2" id="KW-0540">Nuclease</keyword>
<sequence>MNPIVVSKTKQIFNGKPYYLCGKYFQNDGERLHRIVYAYHHGPIPKGMAVHHKDEDRSNNGIDNLMLMAAGEHTRHHHAGKEKTMPAETLLAASEWHGSEEGREWHKDHYQNVKHKMHQKVVIVCEECGKSAEVTDVGVNRFCGKNCKANYRRKSGIDNETRKCEYCLSLFEVNKYKPNRFCCRVCSAMYNAEKRA</sequence>
<dbReference type="Pfam" id="PF13392">
    <property type="entry name" value="HNH_3"/>
    <property type="match status" value="1"/>
</dbReference>
<dbReference type="Gene3D" id="3.90.75.20">
    <property type="match status" value="1"/>
</dbReference>
<dbReference type="InterPro" id="IPR044925">
    <property type="entry name" value="His-Me_finger_sf"/>
</dbReference>
<name>A0A5B8RMX6_9CAUD</name>
<dbReference type="InterPro" id="IPR003615">
    <property type="entry name" value="HNH_nuc"/>
</dbReference>
<dbReference type="GO" id="GO:0004519">
    <property type="term" value="F:endonuclease activity"/>
    <property type="evidence" value="ECO:0007669"/>
    <property type="project" value="UniProtKB-KW"/>
</dbReference>
<keyword evidence="2" id="KW-0378">Hydrolase</keyword>
<reference evidence="2 3" key="1">
    <citation type="journal article" date="2020" name="Microbiol. Resour. Announc.">
        <title>Complete Genome Sequence of Salmonella enterica Siphophage Shemara.</title>
        <authorList>
            <person name="Chung M."/>
            <person name="Xie Y."/>
            <person name="Newkirk H."/>
            <person name="Liu M."/>
            <person name="Gill J.J."/>
            <person name="Ramsey J."/>
        </authorList>
    </citation>
    <scope>NUCLEOTIDE SEQUENCE [LARGE SCALE GENOMIC DNA]</scope>
</reference>
<keyword evidence="2" id="KW-0255">Endonuclease</keyword>
<evidence type="ECO:0000259" key="1">
    <source>
        <dbReference type="Pfam" id="PF13392"/>
    </source>
</evidence>
<dbReference type="EMBL" id="MN070121">
    <property type="protein sequence ID" value="QEA10331.1"/>
    <property type="molecule type" value="Genomic_DNA"/>
</dbReference>
<evidence type="ECO:0000313" key="2">
    <source>
        <dbReference type="EMBL" id="QEA10331.1"/>
    </source>
</evidence>
<organism evidence="2 3">
    <name type="scientific">Salmonella phage Shemara</name>
    <dbReference type="NCBI Taxonomy" id="2596714"/>
    <lineage>
        <taxon>Viruses</taxon>
        <taxon>Duplodnaviria</taxon>
        <taxon>Heunggongvirae</taxon>
        <taxon>Uroviricota</taxon>
        <taxon>Caudoviricetes</taxon>
        <taxon>Sarkviridae</taxon>
        <taxon>Guernseyvirinae</taxon>
        <taxon>Cornellvirus</taxon>
        <taxon>Cornellvirus shemara</taxon>
    </lineage>
</organism>
<proteinExistence type="predicted"/>
<feature type="domain" description="HNH nuclease" evidence="1">
    <location>
        <begin position="31"/>
        <end position="74"/>
    </location>
</feature>
<keyword evidence="3" id="KW-1185">Reference proteome</keyword>
<gene>
    <name evidence="2" type="ORF">CPT_Shemara_003</name>
</gene>
<accession>A0A5B8RMX6</accession>
<dbReference type="SUPFAM" id="SSF54060">
    <property type="entry name" value="His-Me finger endonucleases"/>
    <property type="match status" value="1"/>
</dbReference>
<dbReference type="Proteomes" id="UP000321671">
    <property type="component" value="Segment"/>
</dbReference>
<evidence type="ECO:0000313" key="3">
    <source>
        <dbReference type="Proteomes" id="UP000321671"/>
    </source>
</evidence>
<protein>
    <submittedName>
        <fullName evidence="2">HNH endonuclease</fullName>
    </submittedName>
</protein>